<comment type="caution">
    <text evidence="2">The sequence shown here is derived from an EMBL/GenBank/DDBJ whole genome shotgun (WGS) entry which is preliminary data.</text>
</comment>
<evidence type="ECO:0000313" key="2">
    <source>
        <dbReference type="EMBL" id="KAJ4460637.1"/>
    </source>
</evidence>
<feature type="region of interest" description="Disordered" evidence="1">
    <location>
        <begin position="1"/>
        <end position="22"/>
    </location>
</feature>
<feature type="compositionally biased region" description="Basic residues" evidence="1">
    <location>
        <begin position="513"/>
        <end position="523"/>
    </location>
</feature>
<feature type="region of interest" description="Disordered" evidence="1">
    <location>
        <begin position="304"/>
        <end position="445"/>
    </location>
</feature>
<feature type="region of interest" description="Disordered" evidence="1">
    <location>
        <begin position="245"/>
        <end position="280"/>
    </location>
</feature>
<reference evidence="2" key="1">
    <citation type="journal article" date="2022" name="bioRxiv">
        <title>Genomics of Preaxostyla Flagellates Illuminates Evolutionary Transitions and the Path Towards Mitochondrial Loss.</title>
        <authorList>
            <person name="Novak L.V.F."/>
            <person name="Treitli S.C."/>
            <person name="Pyrih J."/>
            <person name="Halakuc P."/>
            <person name="Pipaliya S.V."/>
            <person name="Vacek V."/>
            <person name="Brzon O."/>
            <person name="Soukal P."/>
            <person name="Eme L."/>
            <person name="Dacks J.B."/>
            <person name="Karnkowska A."/>
            <person name="Elias M."/>
            <person name="Hampl V."/>
        </authorList>
    </citation>
    <scope>NUCLEOTIDE SEQUENCE</scope>
    <source>
        <strain evidence="2">RCP-MX</strain>
    </source>
</reference>
<protein>
    <submittedName>
        <fullName evidence="2">Uncharacterized protein</fullName>
    </submittedName>
</protein>
<feature type="region of interest" description="Disordered" evidence="1">
    <location>
        <begin position="507"/>
        <end position="541"/>
    </location>
</feature>
<gene>
    <name evidence="2" type="ORF">PAPYR_3283</name>
</gene>
<name>A0ABQ8USC7_9EUKA</name>
<dbReference type="Proteomes" id="UP001141327">
    <property type="component" value="Unassembled WGS sequence"/>
</dbReference>
<proteinExistence type="predicted"/>
<accession>A0ABQ8USC7</accession>
<organism evidence="2 3">
    <name type="scientific">Paratrimastix pyriformis</name>
    <dbReference type="NCBI Taxonomy" id="342808"/>
    <lineage>
        <taxon>Eukaryota</taxon>
        <taxon>Metamonada</taxon>
        <taxon>Preaxostyla</taxon>
        <taxon>Paratrimastigidae</taxon>
        <taxon>Paratrimastix</taxon>
    </lineage>
</organism>
<sequence>MLGWGRGGGRTEIGRGIRSSGQIGNLTTRSQKLLQGNTAKRIARPECPLSSLAPASDIFEDEDEANGTEQADIAAQIKTRWSEYDRNRATRVQIEQELLESNQRAAIAQAGLPLEEEVVDEPAFPIDTLFKDAFTARDHLVQLFGIVLEYSAKKARETGDTAPLQAALASITRFKDGLESTLVTLQESGGDPERMMENLKEAFANGSQEAVGLLTFMGGVGAASPLSGAGAGVQGLLSQVLENQKRQQGGMPPFVRGQSQAPRSGAGGGSFPSASGRAVRRRQDSIRFSLSFFTLTGGKTAIATGAAGDGEAGCPGDIGDGGTETGAETGGAERSRADGQRDGAGGPEGIQDDKLPVGEAGEENSLAEPGASGVIGGPERTVEHDAANEDGRGGPDDGVTSPKTTRRPKSRRNRKASATRRSSARRSAQRESLARSGSRSSIEGPNQAICTCFSPFFPQALTRMRPLAEPRARGANGAMAWRFLLAGNKMVSLVLGSSQALLLPTRPSSRIPTHAHPHTRHRDRVGTAARPAGNLAQPWQR</sequence>
<feature type="compositionally biased region" description="Gly residues" evidence="1">
    <location>
        <begin position="1"/>
        <end position="11"/>
    </location>
</feature>
<evidence type="ECO:0000256" key="1">
    <source>
        <dbReference type="SAM" id="MobiDB-lite"/>
    </source>
</evidence>
<feature type="compositionally biased region" description="Basic and acidic residues" evidence="1">
    <location>
        <begin position="331"/>
        <end position="341"/>
    </location>
</feature>
<feature type="compositionally biased region" description="Basic and acidic residues" evidence="1">
    <location>
        <begin position="380"/>
        <end position="395"/>
    </location>
</feature>
<dbReference type="EMBL" id="JAPMOS010000012">
    <property type="protein sequence ID" value="KAJ4460637.1"/>
    <property type="molecule type" value="Genomic_DNA"/>
</dbReference>
<feature type="compositionally biased region" description="Gly residues" evidence="1">
    <location>
        <begin position="307"/>
        <end position="324"/>
    </location>
</feature>
<keyword evidence="3" id="KW-1185">Reference proteome</keyword>
<evidence type="ECO:0000313" key="3">
    <source>
        <dbReference type="Proteomes" id="UP001141327"/>
    </source>
</evidence>
<feature type="compositionally biased region" description="Basic residues" evidence="1">
    <location>
        <begin position="404"/>
        <end position="424"/>
    </location>
</feature>